<keyword evidence="3" id="KW-1185">Reference proteome</keyword>
<accession>A0A7X6RIV7</accession>
<name>A0A7X6RIV7_9NOCA</name>
<evidence type="ECO:0000313" key="2">
    <source>
        <dbReference type="EMBL" id="NKY87530.1"/>
    </source>
</evidence>
<sequence>MTTATVPPRLDVGGDPHPQPSAGRTLETGESFAECKRLYEQLYGPAHLDTTYKAITVRAHRFVALMVSGETADAVAESLPQRPLPIFELREGVRVVMTAPPAPDDDLRRCKAILYDAGVAIAGRGAELALPTPGNESRTWLAGLPVDSWLPSYRQVVDTIGAKTGRIQLPAA</sequence>
<organism evidence="2 3">
    <name type="scientific">Nocardia veterana</name>
    <dbReference type="NCBI Taxonomy" id="132249"/>
    <lineage>
        <taxon>Bacteria</taxon>
        <taxon>Bacillati</taxon>
        <taxon>Actinomycetota</taxon>
        <taxon>Actinomycetes</taxon>
        <taxon>Mycobacteriales</taxon>
        <taxon>Nocardiaceae</taxon>
        <taxon>Nocardia</taxon>
    </lineage>
</organism>
<reference evidence="2 3" key="1">
    <citation type="submission" date="2020-04" db="EMBL/GenBank/DDBJ databases">
        <title>MicrobeNet Type strains.</title>
        <authorList>
            <person name="Nicholson A.C."/>
        </authorList>
    </citation>
    <scope>NUCLEOTIDE SEQUENCE [LARGE SCALE GENOMIC DNA]</scope>
    <source>
        <strain evidence="2 3">DSM 44445</strain>
    </source>
</reference>
<gene>
    <name evidence="2" type="ORF">HGA07_18065</name>
</gene>
<protein>
    <submittedName>
        <fullName evidence="2">Uncharacterized protein</fullName>
    </submittedName>
</protein>
<dbReference type="RefSeq" id="WP_157171638.1">
    <property type="nucleotide sequence ID" value="NZ_CAWPHS010000011.1"/>
</dbReference>
<dbReference type="EMBL" id="JAAXPE010000019">
    <property type="protein sequence ID" value="NKY87530.1"/>
    <property type="molecule type" value="Genomic_DNA"/>
</dbReference>
<feature type="region of interest" description="Disordered" evidence="1">
    <location>
        <begin position="1"/>
        <end position="27"/>
    </location>
</feature>
<evidence type="ECO:0000256" key="1">
    <source>
        <dbReference type="SAM" id="MobiDB-lite"/>
    </source>
</evidence>
<dbReference type="AlphaFoldDB" id="A0A7X6RIV7"/>
<proteinExistence type="predicted"/>
<evidence type="ECO:0000313" key="3">
    <source>
        <dbReference type="Proteomes" id="UP000523447"/>
    </source>
</evidence>
<dbReference type="Proteomes" id="UP000523447">
    <property type="component" value="Unassembled WGS sequence"/>
</dbReference>
<comment type="caution">
    <text evidence="2">The sequence shown here is derived from an EMBL/GenBank/DDBJ whole genome shotgun (WGS) entry which is preliminary data.</text>
</comment>